<accession>A0A455T8J5</accession>
<evidence type="ECO:0000313" key="18">
    <source>
        <dbReference type="EMBL" id="BBH95792.1"/>
    </source>
</evidence>
<evidence type="ECO:0000256" key="3">
    <source>
        <dbReference type="ARBA" id="ARBA00022490"/>
    </source>
</evidence>
<dbReference type="GO" id="GO:0009381">
    <property type="term" value="F:excinuclease ABC activity"/>
    <property type="evidence" value="ECO:0007669"/>
    <property type="project" value="UniProtKB-UniRule"/>
</dbReference>
<protein>
    <recommendedName>
        <fullName evidence="11 12">UvrABC system protein B</fullName>
        <shortName evidence="12">Protein UvrB</shortName>
    </recommendedName>
    <alternativeName>
        <fullName evidence="12">Excinuclease ABC subunit B</fullName>
    </alternativeName>
</protein>
<evidence type="ECO:0000256" key="4">
    <source>
        <dbReference type="ARBA" id="ARBA00022741"/>
    </source>
</evidence>
<dbReference type="GO" id="GO:0005737">
    <property type="term" value="C:cytoplasm"/>
    <property type="evidence" value="ECO:0007669"/>
    <property type="project" value="UniProtKB-SubCell"/>
</dbReference>
<dbReference type="SUPFAM" id="SSF52540">
    <property type="entry name" value="P-loop containing nucleoside triphosphate hydrolases"/>
    <property type="match status" value="2"/>
</dbReference>
<dbReference type="PANTHER" id="PTHR24029:SF0">
    <property type="entry name" value="UVRABC SYSTEM PROTEIN B"/>
    <property type="match status" value="1"/>
</dbReference>
<keyword evidence="7 12" id="KW-0067">ATP-binding</keyword>
<evidence type="ECO:0000256" key="10">
    <source>
        <dbReference type="ARBA" id="ARBA00026033"/>
    </source>
</evidence>
<feature type="short sequence motif" description="Beta-hairpin" evidence="12">
    <location>
        <begin position="91"/>
        <end position="114"/>
    </location>
</feature>
<dbReference type="Gene3D" id="3.40.50.300">
    <property type="entry name" value="P-loop containing nucleotide triphosphate hydrolases"/>
    <property type="match status" value="3"/>
</dbReference>
<comment type="similarity">
    <text evidence="2 12 13">Belongs to the UvrB family.</text>
</comment>
<keyword evidence="14" id="KW-0175">Coiled coil</keyword>
<dbReference type="GO" id="GO:0005524">
    <property type="term" value="F:ATP binding"/>
    <property type="evidence" value="ECO:0007669"/>
    <property type="project" value="UniProtKB-UniRule"/>
</dbReference>
<feature type="domain" description="Helicase ATP-binding" evidence="16">
    <location>
        <begin position="25"/>
        <end position="159"/>
    </location>
</feature>
<dbReference type="CDD" id="cd17916">
    <property type="entry name" value="DEXHc_UvrB"/>
    <property type="match status" value="1"/>
</dbReference>
<evidence type="ECO:0000256" key="6">
    <source>
        <dbReference type="ARBA" id="ARBA00022769"/>
    </source>
</evidence>
<keyword evidence="8 12" id="KW-0267">Excision nuclease</keyword>
<dbReference type="AlphaFoldDB" id="A0A455T8J5"/>
<proteinExistence type="inferred from homology"/>
<dbReference type="InterPro" id="IPR036876">
    <property type="entry name" value="UVR_dom_sf"/>
</dbReference>
<dbReference type="GO" id="GO:0003677">
    <property type="term" value="F:DNA binding"/>
    <property type="evidence" value="ECO:0007669"/>
    <property type="project" value="UniProtKB-UniRule"/>
</dbReference>
<comment type="subcellular location">
    <subcellularLocation>
        <location evidence="1 12 13">Cytoplasm</location>
    </subcellularLocation>
</comment>
<reference evidence="18" key="1">
    <citation type="submission" date="2018-12" db="EMBL/GenBank/DDBJ databases">
        <title>Novel natural products biosynthetic potential of the class Ktedonobacteria.</title>
        <authorList>
            <person name="Zheng Y."/>
            <person name="Saitou A."/>
            <person name="Wang C.M."/>
            <person name="Toyoda A."/>
            <person name="Minakuchi Y."/>
            <person name="Sekiguchi Y."/>
            <person name="Ueda K."/>
            <person name="Takano H."/>
            <person name="Sakai Y."/>
            <person name="Yokota A."/>
            <person name="Yabe S."/>
        </authorList>
    </citation>
    <scope>NUCLEOTIDE SEQUENCE</scope>
    <source>
        <strain evidence="18">A3-2</strain>
    </source>
</reference>
<comment type="subunit">
    <text evidence="10 12 13">Forms a heterotetramer with UvrA during the search for lesions. Interacts with UvrC in an incision complex.</text>
</comment>
<evidence type="ECO:0000256" key="2">
    <source>
        <dbReference type="ARBA" id="ARBA00008533"/>
    </source>
</evidence>
<evidence type="ECO:0000256" key="1">
    <source>
        <dbReference type="ARBA" id="ARBA00004496"/>
    </source>
</evidence>
<evidence type="ECO:0000259" key="15">
    <source>
        <dbReference type="PROSITE" id="PS50151"/>
    </source>
</evidence>
<evidence type="ECO:0000256" key="5">
    <source>
        <dbReference type="ARBA" id="ARBA00022763"/>
    </source>
</evidence>
<feature type="domain" description="Helicase C-terminal" evidence="17">
    <location>
        <begin position="428"/>
        <end position="594"/>
    </location>
</feature>
<evidence type="ECO:0000256" key="9">
    <source>
        <dbReference type="ARBA" id="ARBA00023204"/>
    </source>
</evidence>
<dbReference type="SUPFAM" id="SSF46600">
    <property type="entry name" value="C-terminal UvrC-binding domain of UvrB"/>
    <property type="match status" value="1"/>
</dbReference>
<keyword evidence="5 12" id="KW-0227">DNA damage</keyword>
<dbReference type="InterPro" id="IPR006935">
    <property type="entry name" value="Helicase/UvrB_N"/>
</dbReference>
<dbReference type="SMART" id="SM00487">
    <property type="entry name" value="DEXDc"/>
    <property type="match status" value="1"/>
</dbReference>
<organism evidence="18">
    <name type="scientific">Thermogemmatispora argillosa</name>
    <dbReference type="NCBI Taxonomy" id="2045280"/>
    <lineage>
        <taxon>Bacteria</taxon>
        <taxon>Bacillati</taxon>
        <taxon>Chloroflexota</taxon>
        <taxon>Ktedonobacteria</taxon>
        <taxon>Thermogemmatisporales</taxon>
        <taxon>Thermogemmatisporaceae</taxon>
        <taxon>Thermogemmatispora</taxon>
    </lineage>
</organism>
<dbReference type="GO" id="GO:0006289">
    <property type="term" value="P:nucleotide-excision repair"/>
    <property type="evidence" value="ECO:0007669"/>
    <property type="project" value="UniProtKB-UniRule"/>
</dbReference>
<dbReference type="InterPro" id="IPR024759">
    <property type="entry name" value="UvrB_YAD/RRR_dom"/>
</dbReference>
<dbReference type="CDD" id="cd18790">
    <property type="entry name" value="SF2_C_UvrB"/>
    <property type="match status" value="1"/>
</dbReference>
<feature type="binding site" evidence="12">
    <location>
        <begin position="38"/>
        <end position="45"/>
    </location>
    <ligand>
        <name>ATP</name>
        <dbReference type="ChEBI" id="CHEBI:30616"/>
    </ligand>
</feature>
<evidence type="ECO:0000256" key="13">
    <source>
        <dbReference type="RuleBase" id="RU003587"/>
    </source>
</evidence>
<dbReference type="GO" id="GO:0016887">
    <property type="term" value="F:ATP hydrolysis activity"/>
    <property type="evidence" value="ECO:0007669"/>
    <property type="project" value="InterPro"/>
</dbReference>
<gene>
    <name evidence="12 18" type="primary">uvrB</name>
    <name evidence="18" type="ORF">KTA_39910</name>
</gene>
<evidence type="ECO:0000256" key="12">
    <source>
        <dbReference type="HAMAP-Rule" id="MF_00204"/>
    </source>
</evidence>
<feature type="coiled-coil region" evidence="14">
    <location>
        <begin position="623"/>
        <end position="650"/>
    </location>
</feature>
<dbReference type="InterPro" id="IPR014001">
    <property type="entry name" value="Helicase_ATP-bd"/>
</dbReference>
<comment type="function">
    <text evidence="12">The UvrABC repair system catalyzes the recognition and processing of DNA lesions. A damage recognition complex composed of 2 UvrA and 2 UvrB subunits scans DNA for abnormalities. Upon binding of the UvrA(2)B(2) complex to a putative damaged site, the DNA wraps around one UvrB monomer. DNA wrap is dependent on ATP binding by UvrB and probably causes local melting of the DNA helix, facilitating insertion of UvrB beta-hairpin between the DNA strands. Then UvrB probes one DNA strand for the presence of a lesion. If a lesion is found the UvrA subunits dissociate and the UvrB-DNA preincision complex is formed. This complex is subsequently bound by UvrC and the second UvrB is released. If no lesion is found, the DNA wraps around the other UvrB subunit that will check the other stand for damage.</text>
</comment>
<dbReference type="PROSITE" id="PS51192">
    <property type="entry name" value="HELICASE_ATP_BIND_1"/>
    <property type="match status" value="1"/>
</dbReference>
<keyword evidence="6 12" id="KW-0228">DNA excision</keyword>
<dbReference type="GO" id="GO:0009380">
    <property type="term" value="C:excinuclease repair complex"/>
    <property type="evidence" value="ECO:0007669"/>
    <property type="project" value="InterPro"/>
</dbReference>
<dbReference type="Pfam" id="PF04851">
    <property type="entry name" value="ResIII"/>
    <property type="match status" value="1"/>
</dbReference>
<sequence>MPEFKVEAPFTPTGDQPQAIAALVEGLKKGYRMQTLLGVTGSGKTYTIAKVIEQVQRPTLVLAPNKTLAAQLYSEFKEFFPNNAVEYFVSYYDYYQPEAYIPRTDTYVEKESLLNEEIEKLRLSATRSLFERRDVLIVASVSCIYGLGSPEEYGEVVLTLRVGEERRRDKILRHLTEIQYERNDTNFTRGRFRVRGDVLEIFPAYEDVAVRIEFFGDEIERMTEIDPLTGEVLGRRQRLDIYPAKHWVTTRERLNRAIESIQAELQERLAELEAQGKLLEAARLKQRTNFDIEMLRETGICSGIENYSRHLSGRAPGEPPWTLLDYMPDDYLLVVDESHIALPQVRGMYEGDRSRKQVLVDYGFRLPSALDNRPLTFAEFERQINQAIFVSATPGPYEYEHSEAIVEQIIRPTGLVDPEIFVRPTQGQIDDLVAEIRKRVEKGQRVLVTTLTKKMAEDLADYLQELNIKVHYLHSEIDTIERVDILRDLRLGVYDVVVGINLLREGLDLPEVSLVAILDADKEGFLRSEGSLIQMIGRAARHVEGTVIMYADTITGSMRRAIDETNRRRRLQMAYNEQHGITPRGIKKGVKTLSERIKAMSGAGTEEGQQEREAAVALAGIPKEEALRLIKNLEAQMRAAAKQLEFEKAAELRDQIIEIRRAMIE</sequence>
<evidence type="ECO:0000256" key="8">
    <source>
        <dbReference type="ARBA" id="ARBA00022881"/>
    </source>
</evidence>
<dbReference type="InterPro" id="IPR004807">
    <property type="entry name" value="UvrB"/>
</dbReference>
<evidence type="ECO:0000259" key="16">
    <source>
        <dbReference type="PROSITE" id="PS51192"/>
    </source>
</evidence>
<keyword evidence="12 13" id="KW-0742">SOS response</keyword>
<dbReference type="PROSITE" id="PS50151">
    <property type="entry name" value="UVR"/>
    <property type="match status" value="1"/>
</dbReference>
<dbReference type="InterPro" id="IPR027417">
    <property type="entry name" value="P-loop_NTPase"/>
</dbReference>
<keyword evidence="9 12" id="KW-0234">DNA repair</keyword>
<dbReference type="Pfam" id="PF12344">
    <property type="entry name" value="UvrB"/>
    <property type="match status" value="1"/>
</dbReference>
<dbReference type="NCBIfam" id="TIGR00631">
    <property type="entry name" value="uvrb"/>
    <property type="match status" value="1"/>
</dbReference>
<dbReference type="InterPro" id="IPR001650">
    <property type="entry name" value="Helicase_C-like"/>
</dbReference>
<dbReference type="InterPro" id="IPR001943">
    <property type="entry name" value="UVR_dom"/>
</dbReference>
<evidence type="ECO:0000256" key="7">
    <source>
        <dbReference type="ARBA" id="ARBA00022840"/>
    </source>
</evidence>
<dbReference type="Pfam" id="PF00271">
    <property type="entry name" value="Helicase_C"/>
    <property type="match status" value="1"/>
</dbReference>
<evidence type="ECO:0000256" key="14">
    <source>
        <dbReference type="SAM" id="Coils"/>
    </source>
</evidence>
<dbReference type="GO" id="GO:0009432">
    <property type="term" value="P:SOS response"/>
    <property type="evidence" value="ECO:0007669"/>
    <property type="project" value="UniProtKB-UniRule"/>
</dbReference>
<dbReference type="SMART" id="SM00490">
    <property type="entry name" value="HELICc"/>
    <property type="match status" value="1"/>
</dbReference>
<evidence type="ECO:0000259" key="17">
    <source>
        <dbReference type="PROSITE" id="PS51194"/>
    </source>
</evidence>
<keyword evidence="4 12" id="KW-0547">Nucleotide-binding</keyword>
<feature type="coiled-coil region" evidence="14">
    <location>
        <begin position="251"/>
        <end position="282"/>
    </location>
</feature>
<keyword evidence="3 12" id="KW-0963">Cytoplasm</keyword>
<dbReference type="InterPro" id="IPR041471">
    <property type="entry name" value="UvrB_inter"/>
</dbReference>
<name>A0A455T8J5_9CHLR</name>
<dbReference type="PROSITE" id="PS51194">
    <property type="entry name" value="HELICASE_CTER"/>
    <property type="match status" value="1"/>
</dbReference>
<dbReference type="Gene3D" id="4.10.860.10">
    <property type="entry name" value="UVR domain"/>
    <property type="match status" value="1"/>
</dbReference>
<feature type="domain" description="UVR" evidence="15">
    <location>
        <begin position="627"/>
        <end position="662"/>
    </location>
</feature>
<dbReference type="Pfam" id="PF17757">
    <property type="entry name" value="UvrB_inter"/>
    <property type="match status" value="1"/>
</dbReference>
<dbReference type="EMBL" id="AP019377">
    <property type="protein sequence ID" value="BBH95792.1"/>
    <property type="molecule type" value="Genomic_DNA"/>
</dbReference>
<evidence type="ECO:0000256" key="11">
    <source>
        <dbReference type="ARBA" id="ARBA00029504"/>
    </source>
</evidence>
<dbReference type="PANTHER" id="PTHR24029">
    <property type="entry name" value="UVRABC SYSTEM PROTEIN B"/>
    <property type="match status" value="1"/>
</dbReference>
<dbReference type="NCBIfam" id="NF003673">
    <property type="entry name" value="PRK05298.1"/>
    <property type="match status" value="1"/>
</dbReference>
<comment type="domain">
    <text evidence="12">The beta-hairpin motif is involved in DNA binding.</text>
</comment>
<dbReference type="Pfam" id="PF02151">
    <property type="entry name" value="UVR"/>
    <property type="match status" value="1"/>
</dbReference>
<dbReference type="HAMAP" id="MF_00204">
    <property type="entry name" value="UvrB"/>
    <property type="match status" value="1"/>
</dbReference>